<dbReference type="RefSeq" id="XP_007840220.1">
    <property type="nucleotide sequence ID" value="XM_007842029.1"/>
</dbReference>
<evidence type="ECO:0008006" key="4">
    <source>
        <dbReference type="Google" id="ProtNLM"/>
    </source>
</evidence>
<dbReference type="HOGENOM" id="CLU_042688_0_1_1"/>
<reference evidence="3" key="1">
    <citation type="journal article" date="2015" name="BMC Genomics">
        <title>Genomic and transcriptomic analysis of the endophytic fungus Pestalotiopsis fici reveals its lifestyle and high potential for synthesis of natural products.</title>
        <authorList>
            <person name="Wang X."/>
            <person name="Zhang X."/>
            <person name="Liu L."/>
            <person name="Xiang M."/>
            <person name="Wang W."/>
            <person name="Sun X."/>
            <person name="Che Y."/>
            <person name="Guo L."/>
            <person name="Liu G."/>
            <person name="Guo L."/>
            <person name="Wang C."/>
            <person name="Yin W.B."/>
            <person name="Stadler M."/>
            <person name="Zhang X."/>
            <person name="Liu X."/>
        </authorList>
    </citation>
    <scope>NUCLEOTIDE SEQUENCE [LARGE SCALE GENOMIC DNA]</scope>
    <source>
        <strain evidence="3">W106-1 / CGMCC3.15140</strain>
    </source>
</reference>
<dbReference type="GeneID" id="19278461"/>
<proteinExistence type="inferred from homology"/>
<gene>
    <name evidence="2" type="ORF">PFICI_13448</name>
</gene>
<dbReference type="EMBL" id="KI912119">
    <property type="protein sequence ID" value="ETS74964.1"/>
    <property type="molecule type" value="Genomic_DNA"/>
</dbReference>
<dbReference type="OrthoDB" id="412788at2759"/>
<organism evidence="2 3">
    <name type="scientific">Pestalotiopsis fici (strain W106-1 / CGMCC3.15140)</name>
    <dbReference type="NCBI Taxonomy" id="1229662"/>
    <lineage>
        <taxon>Eukaryota</taxon>
        <taxon>Fungi</taxon>
        <taxon>Dikarya</taxon>
        <taxon>Ascomycota</taxon>
        <taxon>Pezizomycotina</taxon>
        <taxon>Sordariomycetes</taxon>
        <taxon>Xylariomycetidae</taxon>
        <taxon>Amphisphaeriales</taxon>
        <taxon>Sporocadaceae</taxon>
        <taxon>Pestalotiopsis</taxon>
    </lineage>
</organism>
<protein>
    <recommendedName>
        <fullName evidence="4">Methyltransferase</fullName>
    </recommendedName>
</protein>
<dbReference type="PANTHER" id="PTHR34598">
    <property type="entry name" value="BLL6449 PROTEIN"/>
    <property type="match status" value="1"/>
</dbReference>
<dbReference type="PANTHER" id="PTHR34598:SF3">
    <property type="entry name" value="OXIDOREDUCTASE AN1597"/>
    <property type="match status" value="1"/>
</dbReference>
<evidence type="ECO:0000313" key="3">
    <source>
        <dbReference type="Proteomes" id="UP000030651"/>
    </source>
</evidence>
<sequence length="285" mass="33041">MASINHVVSSQEDEVITSEVSYLKIDPKHRYEKPYRVNYNTGGLFPWTNTSHDTQPIFIKNFRTIQTPGSLEKFGFSVKTLQSQLSRRDFEDSVKVEEWFYPEVKKLLNNTFPEAAKIEILEHGIRRRDHKARNATGGLAPANIVHIDYTENSAFDFSHRIFKASAEQYPRLLMVNLWKSIQGPGNDWPLAFCDRRTVDYDMDIVGEDLVFKSGFTEHARLYHNPRHEWYYFQDLQDDEVILFHQFDSELEGGGGTPHASFFNPLTSKAAAPRISIELRALIYFE</sequence>
<dbReference type="InterPro" id="IPR044053">
    <property type="entry name" value="AsaB-like"/>
</dbReference>
<name>W3WMH4_PESFW</name>
<evidence type="ECO:0000256" key="1">
    <source>
        <dbReference type="ARBA" id="ARBA00023604"/>
    </source>
</evidence>
<evidence type="ECO:0000313" key="2">
    <source>
        <dbReference type="EMBL" id="ETS74964.1"/>
    </source>
</evidence>
<dbReference type="eggNOG" id="ENOG502SRIH">
    <property type="taxonomic scope" value="Eukaryota"/>
</dbReference>
<dbReference type="AlphaFoldDB" id="W3WMH4"/>
<dbReference type="Proteomes" id="UP000030651">
    <property type="component" value="Unassembled WGS sequence"/>
</dbReference>
<dbReference type="KEGG" id="pfy:PFICI_13448"/>
<comment type="similarity">
    <text evidence="1">Belongs to the asaB hydroxylase/desaturase family.</text>
</comment>
<dbReference type="OMA" id="CDRRTVD"/>
<dbReference type="GO" id="GO:0016491">
    <property type="term" value="F:oxidoreductase activity"/>
    <property type="evidence" value="ECO:0007669"/>
    <property type="project" value="InterPro"/>
</dbReference>
<dbReference type="InParanoid" id="W3WMH4"/>
<keyword evidence="3" id="KW-1185">Reference proteome</keyword>
<accession>W3WMH4</accession>
<dbReference type="NCBIfam" id="NF041278">
    <property type="entry name" value="CmcJ_NvfI_EfuI"/>
    <property type="match status" value="1"/>
</dbReference>